<evidence type="ECO:0000313" key="3">
    <source>
        <dbReference type="EMBL" id="CDW80588.1"/>
    </source>
</evidence>
<feature type="compositionally biased region" description="Polar residues" evidence="2">
    <location>
        <begin position="982"/>
        <end position="997"/>
    </location>
</feature>
<dbReference type="PANTHER" id="PTHR33820">
    <property type="entry name" value="COILED-COIL DOMAIN-CONTAINING PROTEIN 17"/>
    <property type="match status" value="1"/>
</dbReference>
<feature type="region of interest" description="Disordered" evidence="2">
    <location>
        <begin position="974"/>
        <end position="1003"/>
    </location>
</feature>
<evidence type="ECO:0000256" key="1">
    <source>
        <dbReference type="SAM" id="Coils"/>
    </source>
</evidence>
<dbReference type="InterPro" id="IPR038800">
    <property type="entry name" value="CCDC17"/>
</dbReference>
<keyword evidence="4" id="KW-1185">Reference proteome</keyword>
<protein>
    <submittedName>
        <fullName evidence="3">Uncharacterized protein</fullName>
    </submittedName>
</protein>
<dbReference type="InParanoid" id="A0A078AIF1"/>
<dbReference type="PANTHER" id="PTHR33820:SF2">
    <property type="entry name" value="COILED-COIL DOMAIN-CONTAINING PROTEIN 17"/>
    <property type="match status" value="1"/>
</dbReference>
<sequence>MSHNLKQPYSQFCIDGEYGNVTKLERRLQDLNQKDPKVSLGLNEVKFDMIQSTFQIKQYLRGEDPGLPNKSIMGEYNLDELRGYFQTGKLNQDDAQRRQQFKKDGDMVDQMRDIKKEKHLMRMKKDQDEDDLVDLLRELEQKKEMELRAQIEKEEIQRNLKDLDKKQLNALERDRKKELEKLSVERENLRLRELAMMDEVKKMEQQLIEQEKYFRKQKENAERDPNKAFAMNDVRKKELELAQERGERIVAIKAQRDKLERERTRIMDDLDKVKSGVIGGIRRNDAARYAGEAIKNMGSIEDFRADKFQSLEPSIKDKLITDTVRVNYLREQQKKTMNEMLPEIDELDILQKEMENRNFINEASNMANEYDGRNTPNKPAYLTTIRQKLENQAAAPSSYQMNGNGNIGSYNYQADLPDHIPYGEGKKAMLSNLKDLKDEYLTKGGEDQDFITKVNDLQNFIQYRKDIPGKKDNYQPGHPPQVNQIHVTSNNPPLMAPPGMPPFPGYPPVAGLGIPPHMGLPPPLGMPPFPGAFPPMMDPMMMQMNQMLQQQEVENQKLREALEGIGNTAGNINDFDGIINQTTKELDDLKSKILPGGLGTVGGDEDEAFPEDFVFRQNEFRCEDLEVEERALMNLTAQEFDSLRVISKLPVNSELYRYKMDQYKELSTMRAEIEKVLQEQRLEKIRRDFEKQKYEDERRFKHEKWLEDQKRQILEAKLKNAGRNNNNNQNYDQGFDNNQMQPPQTSQQQQTQSQRPQTNQQFGQPPPPLTSQSTQQRQIQTPNTQQLQQPQLNQNQNYDPNVGFNLMIDYLYNIPREYRQMRLVYSIYLEKKSLTEPRLVETKQAEADMDQPNFNKVFFNANQLIKHIKQHPSSNLIIELQVPDPNKTAGYSSLGWTLLNIFDNNYNLNKGKWRLPIYRPSTVVDLDVRDIPKLKPLLNLILCIRIAFPKDEIYMAQPSGRTNPGNYFLPYIHDVQRGPDNQPRQTNPPLNQQNSMPIQRKPTNKNQIPFSKNMGDQFVNPPQDVGQRDPNYEISGLQLFVHYLRNLKNYQKAKVQATLYEGTQIVKQDNYQDCNWASAGVEKSTQILAPKGSKIEIGLDGQIQIFKPAAQDLSQPRDYGQNIVGQSGYDEYVIPINQETSWQKDLYNMIWDHGVKDNLYLLIQIFVQLPRSQVQQQQQQNGQIAYEPIGYTVFQVNNDDGTIRFGTFEQSIFRMPINLFRQDQSQVLPTTVKFSIIQPRVQPLSAKQQLPDRMIDSKGRPHSEQFIPNFEKQYSPSEEFGPGDGIDIYVDWARFLPDNSMFTKCHVRVIDVGLNYPLPGQKGFASLEFSTARNPFFGFKYEVRLQKVNPSLILLVSFETIDKSNGQPCYCGHSYFPLFMDKQTLLPQFTLHKGFYQMPIYCQFPNMQQPFTYENLVYKAPKTPDGTVLGLDNVAPEKWGDQEVLIQAPVYQEGIYNYFMQEKEEEIPHQHLQLTKWSLWENRIQLCSEFGFRAGVEAIHNNNVNGFLGVIMSVCPTAEFYNFNRVNPPADVFYYKLTAFQCISFAQLNFESTVHTQKFQDGEYVFKNLKETPGMALIFDVKIYKAGDKAFTDYGFSFFPMFEQLQNDEGGIELYVNSGIYSVQTFILLITTAANLLRCSFSLNGRVVEKFKKYQRICQQLDKYRHFDKGFEIIPPRSKFIPKDLLSKLQYQPLQPSQAAKLKKLNQIIPKGETTLQFQQFITDYLNTQYKL</sequence>
<dbReference type="EMBL" id="CCKQ01009125">
    <property type="protein sequence ID" value="CDW80588.1"/>
    <property type="molecule type" value="Genomic_DNA"/>
</dbReference>
<feature type="region of interest" description="Disordered" evidence="2">
    <location>
        <begin position="718"/>
        <end position="796"/>
    </location>
</feature>
<feature type="coiled-coil region" evidence="1">
    <location>
        <begin position="541"/>
        <end position="568"/>
    </location>
</feature>
<dbReference type="OrthoDB" id="289416at2759"/>
<feature type="compositionally biased region" description="Low complexity" evidence="2">
    <location>
        <begin position="721"/>
        <end position="761"/>
    </location>
</feature>
<gene>
    <name evidence="3" type="primary">Contig16005.g17061</name>
    <name evidence="3" type="ORF">STYLEM_9591</name>
</gene>
<accession>A0A078AIF1</accession>
<name>A0A078AIF1_STYLE</name>
<reference evidence="3 4" key="1">
    <citation type="submission" date="2014-06" db="EMBL/GenBank/DDBJ databases">
        <authorList>
            <person name="Swart Estienne"/>
        </authorList>
    </citation>
    <scope>NUCLEOTIDE SEQUENCE [LARGE SCALE GENOMIC DNA]</scope>
    <source>
        <strain evidence="3 4">130c</strain>
    </source>
</reference>
<feature type="compositionally biased region" description="Low complexity" evidence="2">
    <location>
        <begin position="770"/>
        <end position="796"/>
    </location>
</feature>
<dbReference type="Proteomes" id="UP000039865">
    <property type="component" value="Unassembled WGS sequence"/>
</dbReference>
<evidence type="ECO:0000313" key="4">
    <source>
        <dbReference type="Proteomes" id="UP000039865"/>
    </source>
</evidence>
<organism evidence="3 4">
    <name type="scientific">Stylonychia lemnae</name>
    <name type="common">Ciliate</name>
    <dbReference type="NCBI Taxonomy" id="5949"/>
    <lineage>
        <taxon>Eukaryota</taxon>
        <taxon>Sar</taxon>
        <taxon>Alveolata</taxon>
        <taxon>Ciliophora</taxon>
        <taxon>Intramacronucleata</taxon>
        <taxon>Spirotrichea</taxon>
        <taxon>Stichotrichia</taxon>
        <taxon>Sporadotrichida</taxon>
        <taxon>Oxytrichidae</taxon>
        <taxon>Stylonychinae</taxon>
        <taxon>Stylonychia</taxon>
    </lineage>
</organism>
<feature type="coiled-coil region" evidence="1">
    <location>
        <begin position="125"/>
        <end position="269"/>
    </location>
</feature>
<evidence type="ECO:0000256" key="2">
    <source>
        <dbReference type="SAM" id="MobiDB-lite"/>
    </source>
</evidence>
<proteinExistence type="predicted"/>
<keyword evidence="1" id="KW-0175">Coiled coil</keyword>